<dbReference type="GO" id="GO:0016020">
    <property type="term" value="C:membrane"/>
    <property type="evidence" value="ECO:0007669"/>
    <property type="project" value="TreeGrafter"/>
</dbReference>
<dbReference type="InterPro" id="IPR020904">
    <property type="entry name" value="Sc_DH/Rdtase_CS"/>
</dbReference>
<dbReference type="Proteomes" id="UP000198287">
    <property type="component" value="Unassembled WGS sequence"/>
</dbReference>
<evidence type="ECO:0000256" key="3">
    <source>
        <dbReference type="ARBA" id="ARBA00037096"/>
    </source>
</evidence>
<evidence type="ECO:0000256" key="5">
    <source>
        <dbReference type="SAM" id="Phobius"/>
    </source>
</evidence>
<dbReference type="OrthoDB" id="5307821at2759"/>
<dbReference type="PANTHER" id="PTHR44196">
    <property type="entry name" value="DEHYDROGENASE/REDUCTASE SDR FAMILY MEMBER 7B"/>
    <property type="match status" value="1"/>
</dbReference>
<dbReference type="Pfam" id="PF00106">
    <property type="entry name" value="adh_short"/>
    <property type="match status" value="1"/>
</dbReference>
<dbReference type="STRING" id="158441.A0A226D5D9"/>
<evidence type="ECO:0000313" key="6">
    <source>
        <dbReference type="EMBL" id="OXA40094.1"/>
    </source>
</evidence>
<evidence type="ECO:0000256" key="1">
    <source>
        <dbReference type="ARBA" id="ARBA00006484"/>
    </source>
</evidence>
<proteinExistence type="inferred from homology"/>
<dbReference type="OMA" id="FRWIRRI"/>
<dbReference type="GO" id="GO:0016491">
    <property type="term" value="F:oxidoreductase activity"/>
    <property type="evidence" value="ECO:0007669"/>
    <property type="project" value="UniProtKB-KW"/>
</dbReference>
<comment type="caution">
    <text evidence="6">The sequence shown here is derived from an EMBL/GenBank/DDBJ whole genome shotgun (WGS) entry which is preliminary data.</text>
</comment>
<sequence length="366" mass="40014">MSSLDVFYSRFFLVAAPNNNRFTGGGGSLSSTSPGGGSSSLISQLIQHSSMKNILALFFLPVALPYLMYKFIIAFRKRYGLKMRRLEGKVVVITGASSGIGESLAKVMYANGCRLILAARRVEELERVKAELVRSKTQYGTVYMPAVVQLDLGDLKSMEAKSLEILEIYGFVDILINNAGMSYRGTILETNIDVDQRVMMVNYFGPLALTKNLAHSMVERQCGRVVFISSVQGKIAIPYSFSLLSDDRSSYTASKHALQALADSLRAELTDLGIKVTVISPGYVKTHLSMNAVTGTGHNYGRMDAATASGHSPDYVAARTLRAILGGETDVVICSLMPRIAIFLRNLCPEVFFWVMANRARKDSVG</sequence>
<dbReference type="AlphaFoldDB" id="A0A226D5D9"/>
<comment type="function">
    <text evidence="3">Putative oxidoreductase.</text>
</comment>
<dbReference type="EMBL" id="LNIX01000035">
    <property type="protein sequence ID" value="OXA40094.1"/>
    <property type="molecule type" value="Genomic_DNA"/>
</dbReference>
<dbReference type="Gene3D" id="3.40.50.720">
    <property type="entry name" value="NAD(P)-binding Rossmann-like Domain"/>
    <property type="match status" value="1"/>
</dbReference>
<dbReference type="SUPFAM" id="SSF51735">
    <property type="entry name" value="NAD(P)-binding Rossmann-fold domains"/>
    <property type="match status" value="1"/>
</dbReference>
<keyword evidence="2" id="KW-0560">Oxidoreductase</keyword>
<dbReference type="PROSITE" id="PS00061">
    <property type="entry name" value="ADH_SHORT"/>
    <property type="match status" value="1"/>
</dbReference>
<accession>A0A226D5D9</accession>
<evidence type="ECO:0000313" key="7">
    <source>
        <dbReference type="Proteomes" id="UP000198287"/>
    </source>
</evidence>
<keyword evidence="5" id="KW-0812">Transmembrane</keyword>
<evidence type="ECO:0000256" key="2">
    <source>
        <dbReference type="ARBA" id="ARBA00023002"/>
    </source>
</evidence>
<dbReference type="InterPro" id="IPR036291">
    <property type="entry name" value="NAD(P)-bd_dom_sf"/>
</dbReference>
<dbReference type="PRINTS" id="PR00080">
    <property type="entry name" value="SDRFAMILY"/>
</dbReference>
<dbReference type="InterPro" id="IPR002347">
    <property type="entry name" value="SDR_fam"/>
</dbReference>
<dbReference type="PRINTS" id="PR00081">
    <property type="entry name" value="GDHRDH"/>
</dbReference>
<gene>
    <name evidence="6" type="ORF">Fcan01_25146</name>
</gene>
<dbReference type="PANTHER" id="PTHR44196:SF1">
    <property type="entry name" value="DEHYDROGENASE_REDUCTASE SDR FAMILY MEMBER 7B"/>
    <property type="match status" value="1"/>
</dbReference>
<protein>
    <submittedName>
        <fullName evidence="6">Dehydrogenase/reductase SDR family protein 7-like</fullName>
    </submittedName>
</protein>
<reference evidence="6 7" key="1">
    <citation type="submission" date="2015-12" db="EMBL/GenBank/DDBJ databases">
        <title>The genome of Folsomia candida.</title>
        <authorList>
            <person name="Faddeeva A."/>
            <person name="Derks M.F."/>
            <person name="Anvar Y."/>
            <person name="Smit S."/>
            <person name="Van Straalen N."/>
            <person name="Roelofs D."/>
        </authorList>
    </citation>
    <scope>NUCLEOTIDE SEQUENCE [LARGE SCALE GENOMIC DNA]</scope>
    <source>
        <strain evidence="6 7">VU population</strain>
        <tissue evidence="6">Whole body</tissue>
    </source>
</reference>
<organism evidence="6 7">
    <name type="scientific">Folsomia candida</name>
    <name type="common">Springtail</name>
    <dbReference type="NCBI Taxonomy" id="158441"/>
    <lineage>
        <taxon>Eukaryota</taxon>
        <taxon>Metazoa</taxon>
        <taxon>Ecdysozoa</taxon>
        <taxon>Arthropoda</taxon>
        <taxon>Hexapoda</taxon>
        <taxon>Collembola</taxon>
        <taxon>Entomobryomorpha</taxon>
        <taxon>Isotomoidea</taxon>
        <taxon>Isotomidae</taxon>
        <taxon>Proisotominae</taxon>
        <taxon>Folsomia</taxon>
    </lineage>
</organism>
<name>A0A226D5D9_FOLCA</name>
<keyword evidence="5" id="KW-0472">Membrane</keyword>
<evidence type="ECO:0000256" key="4">
    <source>
        <dbReference type="RuleBase" id="RU000363"/>
    </source>
</evidence>
<keyword evidence="7" id="KW-1185">Reference proteome</keyword>
<feature type="transmembrane region" description="Helical" evidence="5">
    <location>
        <begin position="54"/>
        <end position="75"/>
    </location>
</feature>
<comment type="similarity">
    <text evidence="1 4">Belongs to the short-chain dehydrogenases/reductases (SDR) family.</text>
</comment>
<keyword evidence="5" id="KW-1133">Transmembrane helix</keyword>